<evidence type="ECO:0000313" key="2">
    <source>
        <dbReference type="RefSeq" id="XP_075077220.1"/>
    </source>
</evidence>
<dbReference type="RefSeq" id="XP_075077220.1">
    <property type="nucleotide sequence ID" value="XM_075221119.1"/>
</dbReference>
<reference evidence="1" key="1">
    <citation type="journal article" date="2014" name="Nat. Commun.">
        <title>The tobacco genome sequence and its comparison with those of tomato and potato.</title>
        <authorList>
            <person name="Sierro N."/>
            <person name="Battey J.N."/>
            <person name="Ouadi S."/>
            <person name="Bakaher N."/>
            <person name="Bovet L."/>
            <person name="Willig A."/>
            <person name="Goepfert S."/>
            <person name="Peitsch M.C."/>
            <person name="Ivanov N.V."/>
        </authorList>
    </citation>
    <scope>NUCLEOTIDE SEQUENCE [LARGE SCALE GENOMIC DNA]</scope>
</reference>
<sequence length="224" mass="25340">MTGRMDDFLSLEALQGGSVSFENRKKGYILGVRKIGKKLSHSIKNVYYVNGLKYSLLSVSEICDKGNKVEFVSKSCTVTNLLIGEVVLIAKRLKNIYVAEFDSLNGGDFTCLSAIDDDAELWHRRLGHASFSLLNKLIKKDIIRGMPKSKFKDHKVYDACVKGKQAKYSFKPKKEVSTSSPLDLLHMDIYGPMRMPSRGGKKYIFVIIDDYSRFTWTFISQDQG</sequence>
<protein>
    <submittedName>
        <fullName evidence="2">Mitochondrial protein AtMg00300</fullName>
    </submittedName>
</protein>
<name>A0AC58RWX0_TOBAC</name>
<proteinExistence type="predicted"/>
<gene>
    <name evidence="2" type="primary">LOC142163964</name>
</gene>
<reference evidence="2" key="2">
    <citation type="submission" date="2025-08" db="UniProtKB">
        <authorList>
            <consortium name="RefSeq"/>
        </authorList>
    </citation>
    <scope>IDENTIFICATION</scope>
    <source>
        <tissue evidence="2">Leaf</tissue>
    </source>
</reference>
<evidence type="ECO:0000313" key="1">
    <source>
        <dbReference type="Proteomes" id="UP000790787"/>
    </source>
</evidence>
<organism evidence="1 2">
    <name type="scientific">Nicotiana tabacum</name>
    <name type="common">Common tobacco</name>
    <dbReference type="NCBI Taxonomy" id="4097"/>
    <lineage>
        <taxon>Eukaryota</taxon>
        <taxon>Viridiplantae</taxon>
        <taxon>Streptophyta</taxon>
        <taxon>Embryophyta</taxon>
        <taxon>Tracheophyta</taxon>
        <taxon>Spermatophyta</taxon>
        <taxon>Magnoliopsida</taxon>
        <taxon>eudicotyledons</taxon>
        <taxon>Gunneridae</taxon>
        <taxon>Pentapetalae</taxon>
        <taxon>asterids</taxon>
        <taxon>lamiids</taxon>
        <taxon>Solanales</taxon>
        <taxon>Solanaceae</taxon>
        <taxon>Nicotianoideae</taxon>
        <taxon>Nicotianeae</taxon>
        <taxon>Nicotiana</taxon>
    </lineage>
</organism>
<dbReference type="Proteomes" id="UP000790787">
    <property type="component" value="Chromosome 9"/>
</dbReference>
<accession>A0AC58RWX0</accession>
<keyword evidence="1" id="KW-1185">Reference proteome</keyword>